<reference evidence="8" key="1">
    <citation type="submission" date="2016-10" db="EMBL/GenBank/DDBJ databases">
        <authorList>
            <person name="Varghese N."/>
            <person name="Submissions S."/>
        </authorList>
    </citation>
    <scope>NUCLEOTIDE SEQUENCE [LARGE SCALE GENOMIC DNA]</scope>
    <source>
        <strain evidence="8">DSM 17465</strain>
    </source>
</reference>
<dbReference type="InterPro" id="IPR050833">
    <property type="entry name" value="Poly_Biosynth_Transport"/>
</dbReference>
<dbReference type="GO" id="GO:0005886">
    <property type="term" value="C:plasma membrane"/>
    <property type="evidence" value="ECO:0007669"/>
    <property type="project" value="UniProtKB-SubCell"/>
</dbReference>
<accession>A0A1I6XMS5</accession>
<dbReference type="EMBL" id="FPBD01000001">
    <property type="protein sequence ID" value="SFT39251.1"/>
    <property type="molecule type" value="Genomic_DNA"/>
</dbReference>
<keyword evidence="4 6" id="KW-1133">Transmembrane helix</keyword>
<dbReference type="PANTHER" id="PTHR30250:SF11">
    <property type="entry name" value="O-ANTIGEN TRANSPORTER-RELATED"/>
    <property type="match status" value="1"/>
</dbReference>
<dbReference type="InterPro" id="IPR002797">
    <property type="entry name" value="Polysacc_synth"/>
</dbReference>
<name>A0A1I6XMS5_9HYPH</name>
<feature type="transmembrane region" description="Helical" evidence="6">
    <location>
        <begin position="369"/>
        <end position="390"/>
    </location>
</feature>
<dbReference type="AlphaFoldDB" id="A0A1I6XMS5"/>
<keyword evidence="3 6" id="KW-0812">Transmembrane</keyword>
<evidence type="ECO:0000256" key="6">
    <source>
        <dbReference type="SAM" id="Phobius"/>
    </source>
</evidence>
<feature type="transmembrane region" description="Helical" evidence="6">
    <location>
        <begin position="116"/>
        <end position="137"/>
    </location>
</feature>
<evidence type="ECO:0000256" key="2">
    <source>
        <dbReference type="ARBA" id="ARBA00022475"/>
    </source>
</evidence>
<feature type="transmembrane region" description="Helical" evidence="6">
    <location>
        <begin position="182"/>
        <end position="201"/>
    </location>
</feature>
<evidence type="ECO:0000313" key="8">
    <source>
        <dbReference type="Proteomes" id="UP000183371"/>
    </source>
</evidence>
<organism evidence="7 8">
    <name type="scientific">Pseudovibrio denitrificans</name>
    <dbReference type="NCBI Taxonomy" id="258256"/>
    <lineage>
        <taxon>Bacteria</taxon>
        <taxon>Pseudomonadati</taxon>
        <taxon>Pseudomonadota</taxon>
        <taxon>Alphaproteobacteria</taxon>
        <taxon>Hyphomicrobiales</taxon>
        <taxon>Stappiaceae</taxon>
        <taxon>Pseudovibrio</taxon>
    </lineage>
</organism>
<feature type="transmembrane region" description="Helical" evidence="6">
    <location>
        <begin position="39"/>
        <end position="58"/>
    </location>
</feature>
<feature type="transmembrane region" description="Helical" evidence="6">
    <location>
        <begin position="336"/>
        <end position="357"/>
    </location>
</feature>
<feature type="transmembrane region" description="Helical" evidence="6">
    <location>
        <begin position="92"/>
        <end position="110"/>
    </location>
</feature>
<feature type="transmembrane region" description="Helical" evidence="6">
    <location>
        <begin position="396"/>
        <end position="415"/>
    </location>
</feature>
<evidence type="ECO:0000256" key="3">
    <source>
        <dbReference type="ARBA" id="ARBA00022692"/>
    </source>
</evidence>
<proteinExistence type="predicted"/>
<dbReference type="PANTHER" id="PTHR30250">
    <property type="entry name" value="PST FAMILY PREDICTED COLANIC ACID TRANSPORTER"/>
    <property type="match status" value="1"/>
</dbReference>
<keyword evidence="2" id="KW-1003">Cell membrane</keyword>
<evidence type="ECO:0000256" key="4">
    <source>
        <dbReference type="ARBA" id="ARBA00022989"/>
    </source>
</evidence>
<feature type="transmembrane region" description="Helical" evidence="6">
    <location>
        <begin position="221"/>
        <end position="237"/>
    </location>
</feature>
<keyword evidence="5 6" id="KW-0472">Membrane</keyword>
<evidence type="ECO:0000256" key="1">
    <source>
        <dbReference type="ARBA" id="ARBA00004651"/>
    </source>
</evidence>
<sequence>MISRLLRHAAGIKVLVLKGTEALAGAAMTIYLARILGPAEFGVFAFGLATIMLLAIPIKNGASTLITKHVAIAREGNGAAQASPLLKTGIRLSLIYASAIIMALWGAVMMSDSENVFIASVAVFSLVLPLLCVTGLMEGVLRGSFRPNAAILVGTVLVPLLVLVVAFLLTEQMRAEGWAYAVYIYIGAGAAITILSITLTWPYLRSLFSQHDGSSMNGTEWLSLVAPFAIVTGLLIFNRQIDTILLGTLAGEKEAGIYRIAAQASVLVTFGMQAIGHLYAPYLATADKTAASSKISGYLRKSVLFSVAFGGLALISLALWGDEVIRQLAGPEYLEAYPVMLVLCTANLAVAVNGATMQALYMQGHQKRTAWIFFAAGVLSVIANASLIPYLGINGAAIATSTAIVTWSLGLRWLACDVWQLSFLTLSPRLQEQKP</sequence>
<feature type="transmembrane region" description="Helical" evidence="6">
    <location>
        <begin position="303"/>
        <end position="321"/>
    </location>
</feature>
<gene>
    <name evidence="7" type="ORF">SAMN05444141_101292</name>
</gene>
<comment type="subcellular location">
    <subcellularLocation>
        <location evidence="1">Cell membrane</location>
        <topology evidence="1">Multi-pass membrane protein</topology>
    </subcellularLocation>
</comment>
<dbReference type="RefSeq" id="WP_054782503.1">
    <property type="nucleotide sequence ID" value="NZ_FPBD01000001.1"/>
</dbReference>
<evidence type="ECO:0000256" key="5">
    <source>
        <dbReference type="ARBA" id="ARBA00023136"/>
    </source>
</evidence>
<evidence type="ECO:0000313" key="7">
    <source>
        <dbReference type="EMBL" id="SFT39251.1"/>
    </source>
</evidence>
<dbReference type="Pfam" id="PF01943">
    <property type="entry name" value="Polysacc_synt"/>
    <property type="match status" value="1"/>
</dbReference>
<protein>
    <submittedName>
        <fullName evidence="7">Membrane protein involved in the export of O-antigen and teichoic acid</fullName>
    </submittedName>
</protein>
<keyword evidence="8" id="KW-1185">Reference proteome</keyword>
<dbReference type="Proteomes" id="UP000183371">
    <property type="component" value="Unassembled WGS sequence"/>
</dbReference>
<feature type="transmembrane region" description="Helical" evidence="6">
    <location>
        <begin position="149"/>
        <end position="170"/>
    </location>
</feature>